<dbReference type="Proteomes" id="UP000294829">
    <property type="component" value="Unassembled WGS sequence"/>
</dbReference>
<keyword evidence="1" id="KW-0472">Membrane</keyword>
<dbReference type="AlphaFoldDB" id="A0A4R5W2Z5"/>
<organism evidence="2 3">
    <name type="scientific">Sapientia aquatica</name>
    <dbReference type="NCBI Taxonomy" id="1549640"/>
    <lineage>
        <taxon>Bacteria</taxon>
        <taxon>Pseudomonadati</taxon>
        <taxon>Pseudomonadota</taxon>
        <taxon>Betaproteobacteria</taxon>
        <taxon>Burkholderiales</taxon>
        <taxon>Oxalobacteraceae</taxon>
        <taxon>Sapientia</taxon>
    </lineage>
</organism>
<keyword evidence="3" id="KW-1185">Reference proteome</keyword>
<keyword evidence="1" id="KW-0812">Transmembrane</keyword>
<dbReference type="PANTHER" id="PTHR36109">
    <property type="entry name" value="MEMBRANE PROTEIN-RELATED"/>
    <property type="match status" value="1"/>
</dbReference>
<comment type="caution">
    <text evidence="2">The sequence shown here is derived from an EMBL/GenBank/DDBJ whole genome shotgun (WGS) entry which is preliminary data.</text>
</comment>
<dbReference type="InterPro" id="IPR052948">
    <property type="entry name" value="Low_temp-induced_all0457"/>
</dbReference>
<sequence>MMEKQSPVFVYDTHQQAEQAIRLLSADGFDVKKLSVIGKGYHSEEHPIGFYTLGDRIKTWGGIGAFWGGIWGLLVAPAVFFIPGLGLMAMAGPLVSLLVGALEGAVVVGGVSALGAALMNIGVSKEDVIKYQTDLSADKYILMVHGNSTDIESARSILGNVHSLEESIAS</sequence>
<evidence type="ECO:0000313" key="2">
    <source>
        <dbReference type="EMBL" id="TDK67083.1"/>
    </source>
</evidence>
<feature type="transmembrane region" description="Helical" evidence="1">
    <location>
        <begin position="97"/>
        <end position="121"/>
    </location>
</feature>
<evidence type="ECO:0000256" key="1">
    <source>
        <dbReference type="SAM" id="Phobius"/>
    </source>
</evidence>
<evidence type="ECO:0000313" key="3">
    <source>
        <dbReference type="Proteomes" id="UP000294829"/>
    </source>
</evidence>
<dbReference type="OrthoDB" id="515952at2"/>
<dbReference type="EMBL" id="SMYL01000002">
    <property type="protein sequence ID" value="TDK67083.1"/>
    <property type="molecule type" value="Genomic_DNA"/>
</dbReference>
<reference evidence="2 3" key="1">
    <citation type="submission" date="2019-03" db="EMBL/GenBank/DDBJ databases">
        <title>Sapientia aquatica gen. nov., sp. nov., isolated from a crater lake.</title>
        <authorList>
            <person name="Felfoldi T."/>
            <person name="Szabo A."/>
            <person name="Toth E."/>
            <person name="Schumann P."/>
            <person name="Keki Z."/>
            <person name="Marialigeti K."/>
            <person name="Mathe I."/>
        </authorList>
    </citation>
    <scope>NUCLEOTIDE SEQUENCE [LARGE SCALE GENOMIC DNA]</scope>
    <source>
        <strain evidence="2 3">SA-152</strain>
    </source>
</reference>
<gene>
    <name evidence="2" type="ORF">E2I14_04750</name>
</gene>
<keyword evidence="1" id="KW-1133">Transmembrane helix</keyword>
<proteinExistence type="predicted"/>
<protein>
    <submittedName>
        <fullName evidence="2">DUF1269 domain-containing protein</fullName>
    </submittedName>
</protein>
<feature type="transmembrane region" description="Helical" evidence="1">
    <location>
        <begin position="65"/>
        <end position="91"/>
    </location>
</feature>
<dbReference type="PANTHER" id="PTHR36109:SF2">
    <property type="entry name" value="MEMBRANE PROTEIN"/>
    <property type="match status" value="1"/>
</dbReference>
<name>A0A4R5W2Z5_9BURK</name>
<accession>A0A4R5W2Z5</accession>